<reference evidence="4 5" key="1">
    <citation type="journal article" date="2017" name="Genome Biol. Evol.">
        <title>Comparative Genomic Analysis Identifies a Campylobacter Clade Deficient in Selenium Metabolism.</title>
        <authorList>
            <person name="Miller W.G."/>
            <person name="Yee E."/>
            <person name="Lopes B.S."/>
            <person name="Chapman M.H."/>
            <person name="Huynh S."/>
            <person name="Bono J.L."/>
            <person name="Parker C.T."/>
            <person name="Strachan N.J.C."/>
            <person name="Forbes K.J."/>
        </authorList>
    </citation>
    <scope>NUCLEOTIDE SEQUENCE [LARGE SCALE GENOMIC DNA]</scope>
    <source>
        <strain evidence="4 5">NCTC 13003</strain>
    </source>
</reference>
<evidence type="ECO:0000256" key="2">
    <source>
        <dbReference type="ARBA" id="ARBA00034247"/>
    </source>
</evidence>
<dbReference type="AlphaFoldDB" id="A0A1X9SSJ0"/>
<evidence type="ECO:0000313" key="5">
    <source>
        <dbReference type="Proteomes" id="UP000194309"/>
    </source>
</evidence>
<dbReference type="InterPro" id="IPR029787">
    <property type="entry name" value="Nucleotide_cyclase"/>
</dbReference>
<dbReference type="Pfam" id="PF00990">
    <property type="entry name" value="GGDEF"/>
    <property type="match status" value="1"/>
</dbReference>
<dbReference type="InterPro" id="IPR050469">
    <property type="entry name" value="Diguanylate_Cyclase"/>
</dbReference>
<proteinExistence type="predicted"/>
<dbReference type="Proteomes" id="UP000194309">
    <property type="component" value="Chromosome"/>
</dbReference>
<dbReference type="CDD" id="cd01949">
    <property type="entry name" value="GGDEF"/>
    <property type="match status" value="1"/>
</dbReference>
<dbReference type="FunFam" id="3.30.70.270:FF:000001">
    <property type="entry name" value="Diguanylate cyclase domain protein"/>
    <property type="match status" value="1"/>
</dbReference>
<sequence length="338" mass="38842">MNLIKDNLTFNFKFIITLFLVVTLIYSIVFYLIGMSELSVISFLGIFIYFISLKAIDDNNYDRAFFLAHLHIVISSMLATIILGWDYGFYLIIIAIASTTYLNIFRKRIINYLLAGFDFIGFIVVYMISNVYFPKEPGDFSQIFYLSNLTFLLFLFMIIFKIYNTVNQINIKELHKHKNELRTASQTDHLTGLINKRALHSILTKKNNKTITIAMCDIDNFKSINDKFGHNIGDEVLKTLAQIFTDNANRSDIVCRWGGEEFVIVATNTSRANFITQIQNIRFIINKAPVKVSTDRSIHFTVTFGISDSGTDPDKLTDQADKRLYKGKRSVKNCIITK</sequence>
<dbReference type="OrthoDB" id="9790367at2"/>
<name>A0A1X9SSJ0_9BACT</name>
<feature type="domain" description="GGDEF" evidence="3">
    <location>
        <begin position="209"/>
        <end position="338"/>
    </location>
</feature>
<gene>
    <name evidence="4" type="ORF">CIGN_0885</name>
</gene>
<dbReference type="EC" id="2.7.7.65" evidence="1"/>
<dbReference type="SMART" id="SM00267">
    <property type="entry name" value="GGDEF"/>
    <property type="match status" value="1"/>
</dbReference>
<dbReference type="EMBL" id="CP018788">
    <property type="protein sequence ID" value="ARQ99172.1"/>
    <property type="molecule type" value="Genomic_DNA"/>
</dbReference>
<evidence type="ECO:0000256" key="1">
    <source>
        <dbReference type="ARBA" id="ARBA00012528"/>
    </source>
</evidence>
<dbReference type="PANTHER" id="PTHR45138">
    <property type="entry name" value="REGULATORY COMPONENTS OF SENSORY TRANSDUCTION SYSTEM"/>
    <property type="match status" value="1"/>
</dbReference>
<dbReference type="InterPro" id="IPR043128">
    <property type="entry name" value="Rev_trsase/Diguanyl_cyclase"/>
</dbReference>
<dbReference type="Gene3D" id="3.30.70.270">
    <property type="match status" value="1"/>
</dbReference>
<accession>A0A381D9A6</accession>
<dbReference type="GO" id="GO:0052621">
    <property type="term" value="F:diguanylate cyclase activity"/>
    <property type="evidence" value="ECO:0007669"/>
    <property type="project" value="UniProtKB-EC"/>
</dbReference>
<dbReference type="NCBIfam" id="TIGR00254">
    <property type="entry name" value="GGDEF"/>
    <property type="match status" value="1"/>
</dbReference>
<dbReference type="STRING" id="1660064.CIGN_0885"/>
<dbReference type="InterPro" id="IPR000160">
    <property type="entry name" value="GGDEF_dom"/>
</dbReference>
<accession>A0A1X9SSJ0</accession>
<comment type="catalytic activity">
    <reaction evidence="2">
        <text>2 GTP = 3',3'-c-di-GMP + 2 diphosphate</text>
        <dbReference type="Rhea" id="RHEA:24898"/>
        <dbReference type="ChEBI" id="CHEBI:33019"/>
        <dbReference type="ChEBI" id="CHEBI:37565"/>
        <dbReference type="ChEBI" id="CHEBI:58805"/>
        <dbReference type="EC" id="2.7.7.65"/>
    </reaction>
</comment>
<dbReference type="PROSITE" id="PS50887">
    <property type="entry name" value="GGDEF"/>
    <property type="match status" value="1"/>
</dbReference>
<organism evidence="4 5">
    <name type="scientific">Campylobacter devanensis</name>
    <dbReference type="NCBI Taxonomy" id="3161138"/>
    <lineage>
        <taxon>Bacteria</taxon>
        <taxon>Pseudomonadati</taxon>
        <taxon>Campylobacterota</taxon>
        <taxon>Epsilonproteobacteria</taxon>
        <taxon>Campylobacterales</taxon>
        <taxon>Campylobacteraceae</taxon>
        <taxon>Campylobacter</taxon>
    </lineage>
</organism>
<dbReference type="KEGG" id="cdev:CIGN_0885"/>
<dbReference type="PANTHER" id="PTHR45138:SF9">
    <property type="entry name" value="DIGUANYLATE CYCLASE DGCM-RELATED"/>
    <property type="match status" value="1"/>
</dbReference>
<evidence type="ECO:0000259" key="3">
    <source>
        <dbReference type="PROSITE" id="PS50887"/>
    </source>
</evidence>
<evidence type="ECO:0000313" key="4">
    <source>
        <dbReference type="EMBL" id="ARQ99172.1"/>
    </source>
</evidence>
<keyword evidence="5" id="KW-1185">Reference proteome</keyword>
<protein>
    <recommendedName>
        <fullName evidence="1">diguanylate cyclase</fullName>
        <ecNumber evidence="1">2.7.7.65</ecNumber>
    </recommendedName>
</protein>
<dbReference type="SUPFAM" id="SSF55073">
    <property type="entry name" value="Nucleotide cyclase"/>
    <property type="match status" value="1"/>
</dbReference>